<dbReference type="EMBL" id="JAHOEF010000051">
    <property type="protein sequence ID" value="MBV3383144.1"/>
    <property type="molecule type" value="Genomic_DNA"/>
</dbReference>
<evidence type="ECO:0000313" key="5">
    <source>
        <dbReference type="Proteomes" id="UP001197492"/>
    </source>
</evidence>
<evidence type="ECO:0000256" key="1">
    <source>
        <dbReference type="SAM" id="Phobius"/>
    </source>
</evidence>
<evidence type="ECO:0000313" key="4">
    <source>
        <dbReference type="Proteomes" id="UP001196408"/>
    </source>
</evidence>
<name>A0AAW4MW15_9FIRM</name>
<comment type="caution">
    <text evidence="2">The sequence shown here is derived from an EMBL/GenBank/DDBJ whole genome shotgun (WGS) entry which is preliminary data.</text>
</comment>
<gene>
    <name evidence="2" type="ORF">KSV97_07925</name>
    <name evidence="3" type="ORF">KSW06_07695</name>
</gene>
<proteinExistence type="predicted"/>
<dbReference type="EMBL" id="JAHOEL010000048">
    <property type="protein sequence ID" value="MBV3393135.1"/>
    <property type="molecule type" value="Genomic_DNA"/>
</dbReference>
<feature type="transmembrane region" description="Helical" evidence="1">
    <location>
        <begin position="291"/>
        <end position="309"/>
    </location>
</feature>
<feature type="transmembrane region" description="Helical" evidence="1">
    <location>
        <begin position="109"/>
        <end position="127"/>
    </location>
</feature>
<feature type="transmembrane region" description="Helical" evidence="1">
    <location>
        <begin position="237"/>
        <end position="254"/>
    </location>
</feature>
<feature type="transmembrane region" description="Helical" evidence="1">
    <location>
        <begin position="365"/>
        <end position="383"/>
    </location>
</feature>
<evidence type="ECO:0000313" key="2">
    <source>
        <dbReference type="EMBL" id="MBV3383144.1"/>
    </source>
</evidence>
<accession>A0AAW4MW15</accession>
<dbReference type="AlphaFoldDB" id="A0AAW4MW15"/>
<keyword evidence="1" id="KW-0812">Transmembrane</keyword>
<feature type="transmembrane region" description="Helical" evidence="1">
    <location>
        <begin position="315"/>
        <end position="337"/>
    </location>
</feature>
<dbReference type="Proteomes" id="UP001197492">
    <property type="component" value="Unassembled WGS sequence"/>
</dbReference>
<keyword evidence="5" id="KW-1185">Reference proteome</keyword>
<protein>
    <submittedName>
        <fullName evidence="2">Uncharacterized protein</fullName>
    </submittedName>
</protein>
<reference evidence="2 5" key="1">
    <citation type="submission" date="2021-06" db="EMBL/GenBank/DDBJ databases">
        <title>Collection of gut derived symbiotic bacterial strains cultured from healthy donors.</title>
        <authorList>
            <person name="Lin H."/>
            <person name="Littmann E."/>
            <person name="Pamer E.G."/>
        </authorList>
    </citation>
    <scope>NUCLEOTIDE SEQUENCE</scope>
    <source>
        <strain evidence="3 5">MSK.21.70</strain>
        <strain evidence="2">MSK.21.82</strain>
    </source>
</reference>
<organism evidence="2 4">
    <name type="scientific">Catenibacterium mitsuokai</name>
    <dbReference type="NCBI Taxonomy" id="100886"/>
    <lineage>
        <taxon>Bacteria</taxon>
        <taxon>Bacillati</taxon>
        <taxon>Bacillota</taxon>
        <taxon>Erysipelotrichia</taxon>
        <taxon>Erysipelotrichales</taxon>
        <taxon>Coprobacillaceae</taxon>
        <taxon>Catenibacterium</taxon>
    </lineage>
</organism>
<feature type="transmembrane region" description="Helical" evidence="1">
    <location>
        <begin position="158"/>
        <end position="177"/>
    </location>
</feature>
<evidence type="ECO:0000313" key="3">
    <source>
        <dbReference type="EMBL" id="MBV3393135.1"/>
    </source>
</evidence>
<dbReference type="Proteomes" id="UP001196408">
    <property type="component" value="Unassembled WGS sequence"/>
</dbReference>
<feature type="transmembrane region" description="Helical" evidence="1">
    <location>
        <begin position="87"/>
        <end position="103"/>
    </location>
</feature>
<sequence>MIAQYNTLRNQLTGDYQAFYDKAYQYAQERHYPGFYANDILMSLLDLLITAQMNHKELDTLIKENHDTFIKNYFHDQGKKTTWINSFFRYTIFLWNYVFYLILNPTSHAGGKVIEAMILIILVDLIMKNKRYNILLDYIVLALVFILPSISVPYMIPLIISIVLLIVGTLYQVYYTYTHQNTISYYSEEAQSQSNDYVNDILKKQNEEFNCKREKHHLPPLTLEEMKLYKKRRNRKIGLIIDIIVGILIFYLAYRIGDYKESMTMLSYYLPVYIIFSTRYLSYLVNPKGQLIHILNIIAVINLYFFIQVCHINHIVITVLCLMIIMIETGAMMMISVFNNISEYFDQLISLFSVGFILVEMKVEFWLSAIILIVLFGALVKSIKKQKI</sequence>
<keyword evidence="1" id="KW-0472">Membrane</keyword>
<feature type="transmembrane region" description="Helical" evidence="1">
    <location>
        <begin position="134"/>
        <end position="152"/>
    </location>
</feature>
<keyword evidence="1" id="KW-1133">Transmembrane helix</keyword>
<dbReference type="RefSeq" id="WP_217747910.1">
    <property type="nucleotide sequence ID" value="NZ_JAHOEB010000045.1"/>
</dbReference>